<sequence length="473" mass="53497">MSRSGNRSSGSMSLKEYIQYCDLRWLLRVLRVPNYRLLRQALFSSPNSKWWRPRDGRNSTWQKGMKDIMKHLETPVLPSFNLIKRLYVLSLLHRLYCMLETRFWDAITVAKLITPSPSKHIRLRNSGDAKATAVGYDVVVSVVPSWNSSANCENSRTEQKVGEVLAPSVCYTFMVYRCLHARLHGNATKKGSSGIRDALRSFGPMAVSACDDGHLKVLSFTSAGLCGVFAKYGNVIQAHSTHQCNGGGYHLWHLVVTDCDGVGGGTTAEHIFDDSVICLQSVIIKLYLQTDGFVLPNNTSLTATKASRPCVEDKFAGFSQSEWGWRRKTLRRDSWIDTQYRESSFSGQFCPCRSAAIAHRKSYNCSRLVDLRCLLLAQVTPSQRKRMDDEIAVPFGYPYFNFTSTMNSLQRIRTQQIKFLHWSHARDVPRMPLITSQSSLIGLRCLGNHKKADRRDLSVKYPCAIKFDPTVSQ</sequence>
<dbReference type="AlphaFoldDB" id="G7Y9Z6"/>
<proteinExistence type="predicted"/>
<keyword evidence="2" id="KW-1185">Reference proteome</keyword>
<gene>
    <name evidence="1" type="ORF">CLF_103588</name>
</gene>
<dbReference type="EMBL" id="DF142985">
    <property type="protein sequence ID" value="GAA49780.1"/>
    <property type="molecule type" value="Genomic_DNA"/>
</dbReference>
<accession>G7Y9Z6</accession>
<evidence type="ECO:0000313" key="2">
    <source>
        <dbReference type="Proteomes" id="UP000008909"/>
    </source>
</evidence>
<reference key="2">
    <citation type="submission" date="2011-10" db="EMBL/GenBank/DDBJ databases">
        <title>The genome and transcriptome sequence of Clonorchis sinensis provide insights into the carcinogenic liver fluke.</title>
        <authorList>
            <person name="Wang X."/>
            <person name="Huang Y."/>
            <person name="Chen W."/>
            <person name="Liu H."/>
            <person name="Guo L."/>
            <person name="Chen Y."/>
            <person name="Luo F."/>
            <person name="Zhou W."/>
            <person name="Sun J."/>
            <person name="Mao Q."/>
            <person name="Liang P."/>
            <person name="Zhou C."/>
            <person name="Tian Y."/>
            <person name="Men J."/>
            <person name="Lv X."/>
            <person name="Huang L."/>
            <person name="Zhou J."/>
            <person name="Hu Y."/>
            <person name="Li R."/>
            <person name="Zhang F."/>
            <person name="Lei H."/>
            <person name="Li X."/>
            <person name="Hu X."/>
            <person name="Liang C."/>
            <person name="Xu J."/>
            <person name="Wu Z."/>
            <person name="Yu X."/>
        </authorList>
    </citation>
    <scope>NUCLEOTIDE SEQUENCE</scope>
    <source>
        <strain>Henan</strain>
    </source>
</reference>
<reference evidence="1" key="1">
    <citation type="journal article" date="2011" name="Genome Biol.">
        <title>The draft genome of the carcinogenic human liver fluke Clonorchis sinensis.</title>
        <authorList>
            <person name="Wang X."/>
            <person name="Chen W."/>
            <person name="Huang Y."/>
            <person name="Sun J."/>
            <person name="Men J."/>
            <person name="Liu H."/>
            <person name="Luo F."/>
            <person name="Guo L."/>
            <person name="Lv X."/>
            <person name="Deng C."/>
            <person name="Zhou C."/>
            <person name="Fan Y."/>
            <person name="Li X."/>
            <person name="Huang L."/>
            <person name="Hu Y."/>
            <person name="Liang C."/>
            <person name="Hu X."/>
            <person name="Xu J."/>
            <person name="Yu X."/>
        </authorList>
    </citation>
    <scope>NUCLEOTIDE SEQUENCE [LARGE SCALE GENOMIC DNA]</scope>
    <source>
        <strain evidence="1">Henan</strain>
    </source>
</reference>
<evidence type="ECO:0000313" key="1">
    <source>
        <dbReference type="EMBL" id="GAA49780.1"/>
    </source>
</evidence>
<dbReference type="Proteomes" id="UP000008909">
    <property type="component" value="Unassembled WGS sequence"/>
</dbReference>
<organism evidence="1 2">
    <name type="scientific">Clonorchis sinensis</name>
    <name type="common">Chinese liver fluke</name>
    <dbReference type="NCBI Taxonomy" id="79923"/>
    <lineage>
        <taxon>Eukaryota</taxon>
        <taxon>Metazoa</taxon>
        <taxon>Spiralia</taxon>
        <taxon>Lophotrochozoa</taxon>
        <taxon>Platyhelminthes</taxon>
        <taxon>Trematoda</taxon>
        <taxon>Digenea</taxon>
        <taxon>Opisthorchiida</taxon>
        <taxon>Opisthorchiata</taxon>
        <taxon>Opisthorchiidae</taxon>
        <taxon>Clonorchis</taxon>
    </lineage>
</organism>
<protein>
    <submittedName>
        <fullName evidence="1">Uncharacterized protein</fullName>
    </submittedName>
</protein>
<name>G7Y9Z6_CLOSI</name>